<dbReference type="EMBL" id="KZ772966">
    <property type="protein sequence ID" value="PTQ26901.1"/>
    <property type="molecule type" value="Genomic_DNA"/>
</dbReference>
<dbReference type="OrthoDB" id="1745352at2759"/>
<organism evidence="8 9">
    <name type="scientific">Marchantia polymorpha</name>
    <name type="common">Common liverwort</name>
    <name type="synonym">Marchantia aquatica</name>
    <dbReference type="NCBI Taxonomy" id="3197"/>
    <lineage>
        <taxon>Eukaryota</taxon>
        <taxon>Viridiplantae</taxon>
        <taxon>Streptophyta</taxon>
        <taxon>Embryophyta</taxon>
        <taxon>Marchantiophyta</taxon>
        <taxon>Marchantiopsida</taxon>
        <taxon>Marchantiidae</taxon>
        <taxon>Marchantiales</taxon>
        <taxon>Marchantiaceae</taxon>
        <taxon>Marchantia</taxon>
    </lineage>
</organism>
<dbReference type="Proteomes" id="UP000244005">
    <property type="component" value="Unassembled WGS sequence"/>
</dbReference>
<dbReference type="Gramene" id="Mp5g12190.1">
    <property type="protein sequence ID" value="Mp5g12190.1.cds1"/>
    <property type="gene ID" value="Mp5g12190"/>
</dbReference>
<keyword evidence="5" id="KW-0067">ATP-binding</keyword>
<evidence type="ECO:0000256" key="5">
    <source>
        <dbReference type="ARBA" id="ARBA00022840"/>
    </source>
</evidence>
<evidence type="ECO:0000313" key="8">
    <source>
        <dbReference type="EMBL" id="PTQ26902.1"/>
    </source>
</evidence>
<evidence type="ECO:0000256" key="2">
    <source>
        <dbReference type="ARBA" id="ARBA00009726"/>
    </source>
</evidence>
<dbReference type="GO" id="GO:0005524">
    <property type="term" value="F:ATP binding"/>
    <property type="evidence" value="ECO:0007669"/>
    <property type="project" value="UniProtKB-KW"/>
</dbReference>
<gene>
    <name evidence="8" type="ORF">MARPO_0274s0002</name>
</gene>
<sequence>MNFSSLAAAQRCHDGILRTIFRAAMSFFHANPVGRLINRFAKDSGASVETMPFLRTCS</sequence>
<dbReference type="InterPro" id="IPR036640">
    <property type="entry name" value="ABC1_TM_sf"/>
</dbReference>
<dbReference type="SUPFAM" id="SSF90123">
    <property type="entry name" value="ABC transporter transmembrane region"/>
    <property type="match status" value="1"/>
</dbReference>
<dbReference type="AlphaFoldDB" id="A0A2R6VZ76"/>
<accession>A0A2R6VZ76</accession>
<evidence type="ECO:0000256" key="3">
    <source>
        <dbReference type="ARBA" id="ARBA00022692"/>
    </source>
</evidence>
<reference evidence="9" key="1">
    <citation type="journal article" date="2017" name="Cell">
        <title>Insights into land plant evolution garnered from the Marchantia polymorpha genome.</title>
        <authorList>
            <person name="Bowman J.L."/>
            <person name="Kohchi T."/>
            <person name="Yamato K.T."/>
            <person name="Jenkins J."/>
            <person name="Shu S."/>
            <person name="Ishizaki K."/>
            <person name="Yamaoka S."/>
            <person name="Nishihama R."/>
            <person name="Nakamura Y."/>
            <person name="Berger F."/>
            <person name="Adam C."/>
            <person name="Aki S.S."/>
            <person name="Althoff F."/>
            <person name="Araki T."/>
            <person name="Arteaga-Vazquez M.A."/>
            <person name="Balasubrmanian S."/>
            <person name="Barry K."/>
            <person name="Bauer D."/>
            <person name="Boehm C.R."/>
            <person name="Briginshaw L."/>
            <person name="Caballero-Perez J."/>
            <person name="Catarino B."/>
            <person name="Chen F."/>
            <person name="Chiyoda S."/>
            <person name="Chovatia M."/>
            <person name="Davies K.M."/>
            <person name="Delmans M."/>
            <person name="Demura T."/>
            <person name="Dierschke T."/>
            <person name="Dolan L."/>
            <person name="Dorantes-Acosta A.E."/>
            <person name="Eklund D.M."/>
            <person name="Florent S.N."/>
            <person name="Flores-Sandoval E."/>
            <person name="Fujiyama A."/>
            <person name="Fukuzawa H."/>
            <person name="Galik B."/>
            <person name="Grimanelli D."/>
            <person name="Grimwood J."/>
            <person name="Grossniklaus U."/>
            <person name="Hamada T."/>
            <person name="Haseloff J."/>
            <person name="Hetherington A.J."/>
            <person name="Higo A."/>
            <person name="Hirakawa Y."/>
            <person name="Hundley H.N."/>
            <person name="Ikeda Y."/>
            <person name="Inoue K."/>
            <person name="Inoue S.I."/>
            <person name="Ishida S."/>
            <person name="Jia Q."/>
            <person name="Kakita M."/>
            <person name="Kanazawa T."/>
            <person name="Kawai Y."/>
            <person name="Kawashima T."/>
            <person name="Kennedy M."/>
            <person name="Kinose K."/>
            <person name="Kinoshita T."/>
            <person name="Kohara Y."/>
            <person name="Koide E."/>
            <person name="Komatsu K."/>
            <person name="Kopischke S."/>
            <person name="Kubo M."/>
            <person name="Kyozuka J."/>
            <person name="Lagercrantz U."/>
            <person name="Lin S.S."/>
            <person name="Lindquist E."/>
            <person name="Lipzen A.M."/>
            <person name="Lu C.W."/>
            <person name="De Luna E."/>
            <person name="Martienssen R.A."/>
            <person name="Minamino N."/>
            <person name="Mizutani M."/>
            <person name="Mizutani M."/>
            <person name="Mochizuki N."/>
            <person name="Monte I."/>
            <person name="Mosher R."/>
            <person name="Nagasaki H."/>
            <person name="Nakagami H."/>
            <person name="Naramoto S."/>
            <person name="Nishitani K."/>
            <person name="Ohtani M."/>
            <person name="Okamoto T."/>
            <person name="Okumura M."/>
            <person name="Phillips J."/>
            <person name="Pollak B."/>
            <person name="Reinders A."/>
            <person name="Rovekamp M."/>
            <person name="Sano R."/>
            <person name="Sawa S."/>
            <person name="Schmid M.W."/>
            <person name="Shirakawa M."/>
            <person name="Solano R."/>
            <person name="Spunde A."/>
            <person name="Suetsugu N."/>
            <person name="Sugano S."/>
            <person name="Sugiyama A."/>
            <person name="Sun R."/>
            <person name="Suzuki Y."/>
            <person name="Takenaka M."/>
            <person name="Takezawa D."/>
            <person name="Tomogane H."/>
            <person name="Tsuzuki M."/>
            <person name="Ueda T."/>
            <person name="Umeda M."/>
            <person name="Ward J.M."/>
            <person name="Watanabe Y."/>
            <person name="Yazaki K."/>
            <person name="Yokoyama R."/>
            <person name="Yoshitake Y."/>
            <person name="Yotsui I."/>
            <person name="Zachgo S."/>
            <person name="Schmutz J."/>
        </authorList>
    </citation>
    <scope>NUCLEOTIDE SEQUENCE [LARGE SCALE GENOMIC DNA]</scope>
    <source>
        <strain evidence="9">Tak-1</strain>
    </source>
</reference>
<dbReference type="EMBL" id="KZ772966">
    <property type="protein sequence ID" value="PTQ26902.1"/>
    <property type="molecule type" value="Genomic_DNA"/>
</dbReference>
<proteinExistence type="inferred from homology"/>
<evidence type="ECO:0000256" key="6">
    <source>
        <dbReference type="ARBA" id="ARBA00022989"/>
    </source>
</evidence>
<comment type="similarity">
    <text evidence="2">Belongs to the ABC transporter superfamily. ABCC family. Conjugate transporter (TC 3.A.1.208) subfamily.</text>
</comment>
<reference evidence="8" key="2">
    <citation type="submission" date="2017-12" db="EMBL/GenBank/DDBJ databases">
        <title>WGS assembly of Marchantia polymorpha.</title>
        <authorList>
            <person name="Bowman J.L."/>
            <person name="Kohchi T."/>
            <person name="Yamato K.T."/>
            <person name="Jenkins J."/>
            <person name="Shu S."/>
            <person name="Ishizaki K."/>
            <person name="Yamaoka S."/>
            <person name="Nishihama R."/>
            <person name="Nakamura Y."/>
            <person name="Berger F."/>
            <person name="Adam C."/>
            <person name="Aki S.S."/>
            <person name="Althoff F."/>
            <person name="Araki T."/>
            <person name="Arteaga-Vazquez M.A."/>
            <person name="Balasubrmanian S."/>
            <person name="Bauer D."/>
            <person name="Boehm C.R."/>
            <person name="Briginshaw L."/>
            <person name="Caballero-Perez J."/>
            <person name="Catarino B."/>
            <person name="Chen F."/>
            <person name="Chiyoda S."/>
            <person name="Chovatia M."/>
            <person name="Davies K.M."/>
            <person name="Delmans M."/>
            <person name="Demura T."/>
            <person name="Dierschke T."/>
            <person name="Dolan L."/>
            <person name="Dorantes-Acosta A.E."/>
            <person name="Eklund D.M."/>
            <person name="Florent S.N."/>
            <person name="Flores-Sandoval E."/>
            <person name="Fujiyama A."/>
            <person name="Fukuzawa H."/>
            <person name="Galik B."/>
            <person name="Grimanelli D."/>
            <person name="Grimwood J."/>
            <person name="Grossniklaus U."/>
            <person name="Hamada T."/>
            <person name="Haseloff J."/>
            <person name="Hetherington A.J."/>
            <person name="Higo A."/>
            <person name="Hirakawa Y."/>
            <person name="Hundley H.N."/>
            <person name="Ikeda Y."/>
            <person name="Inoue K."/>
            <person name="Inoue S."/>
            <person name="Ishida S."/>
            <person name="Jia Q."/>
            <person name="Kakita M."/>
            <person name="Kanazawa T."/>
            <person name="Kawai Y."/>
            <person name="Kawashima T."/>
            <person name="Kennedy M."/>
            <person name="Kinose K."/>
            <person name="Kinoshita T."/>
            <person name="Kohara Y."/>
            <person name="Koide E."/>
            <person name="Komatsu K."/>
            <person name="Kopischke S."/>
            <person name="Kubo M."/>
            <person name="Kyozuka J."/>
            <person name="Lagercrantz U."/>
            <person name="Lin S.S."/>
            <person name="Lindquist E."/>
            <person name="Lipzen A.M."/>
            <person name="Lu C."/>
            <person name="Luna E.D."/>
            <person name="Martienssen R.A."/>
            <person name="Minamino N."/>
            <person name="Mizutani M."/>
            <person name="Mizutani M."/>
            <person name="Mochizuki N."/>
            <person name="Monte I."/>
            <person name="Mosher R."/>
            <person name="Nagasaki H."/>
            <person name="Nakagami H."/>
            <person name="Naramoto S."/>
            <person name="Nishitani K."/>
            <person name="Ohtani M."/>
            <person name="Okamoto T."/>
            <person name="Okumura M."/>
            <person name="Phillips J."/>
            <person name="Pollak B."/>
            <person name="Reinders A."/>
            <person name="Roevekamp M."/>
            <person name="Sano R."/>
            <person name="Sawa S."/>
            <person name="Schmid M.W."/>
            <person name="Shirakawa M."/>
            <person name="Solano R."/>
            <person name="Spunde A."/>
            <person name="Suetsugu N."/>
            <person name="Sugano S."/>
            <person name="Sugiyama A."/>
            <person name="Sun R."/>
            <person name="Suzuki Y."/>
            <person name="Takenaka M."/>
            <person name="Takezawa D."/>
            <person name="Tomogane H."/>
            <person name="Tsuzuki M."/>
            <person name="Ueda T."/>
            <person name="Umeda M."/>
            <person name="Ward J.M."/>
            <person name="Watanabe Y."/>
            <person name="Yazaki K."/>
            <person name="Yokoyama R."/>
            <person name="Yoshitake Y."/>
            <person name="Yotsui I."/>
            <person name="Zachgo S."/>
            <person name="Schmutz J."/>
        </authorList>
    </citation>
    <scope>NUCLEOTIDE SEQUENCE [LARGE SCALE GENOMIC DNA]</scope>
    <source>
        <strain evidence="8">Tak-1</strain>
    </source>
</reference>
<keyword evidence="6" id="KW-1133">Transmembrane helix</keyword>
<dbReference type="InterPro" id="IPR050173">
    <property type="entry name" value="ABC_transporter_C-like"/>
</dbReference>
<keyword evidence="3" id="KW-0812">Transmembrane</keyword>
<comment type="subcellular location">
    <subcellularLocation>
        <location evidence="1">Membrane</location>
        <topology evidence="1">Multi-pass membrane protein</topology>
    </subcellularLocation>
</comment>
<dbReference type="Gramene" id="Mp5g12190.2">
    <property type="protein sequence ID" value="Mp5g12190.2.cds1"/>
    <property type="gene ID" value="Mp5g12190"/>
</dbReference>
<evidence type="ECO:0000256" key="4">
    <source>
        <dbReference type="ARBA" id="ARBA00022741"/>
    </source>
</evidence>
<evidence type="ECO:0000256" key="7">
    <source>
        <dbReference type="ARBA" id="ARBA00023136"/>
    </source>
</evidence>
<evidence type="ECO:0000313" key="9">
    <source>
        <dbReference type="Proteomes" id="UP000244005"/>
    </source>
</evidence>
<evidence type="ECO:0000256" key="1">
    <source>
        <dbReference type="ARBA" id="ARBA00004141"/>
    </source>
</evidence>
<dbReference type="PANTHER" id="PTHR24223">
    <property type="entry name" value="ATP-BINDING CASSETTE SUB-FAMILY C"/>
    <property type="match status" value="1"/>
</dbReference>
<name>A0A2R6VZ76_MARPO</name>
<dbReference type="Gene3D" id="1.20.1560.10">
    <property type="entry name" value="ABC transporter type 1, transmembrane domain"/>
    <property type="match status" value="1"/>
</dbReference>
<keyword evidence="9" id="KW-1185">Reference proteome</keyword>
<keyword evidence="7" id="KW-0472">Membrane</keyword>
<protein>
    <submittedName>
        <fullName evidence="8">Uncharacterized protein</fullName>
    </submittedName>
</protein>
<keyword evidence="4" id="KW-0547">Nucleotide-binding</keyword>
<dbReference type="GO" id="GO:0016020">
    <property type="term" value="C:membrane"/>
    <property type="evidence" value="ECO:0007669"/>
    <property type="project" value="UniProtKB-SubCell"/>
</dbReference>
<dbReference type="PANTHER" id="PTHR24223:SF456">
    <property type="entry name" value="MULTIDRUG RESISTANCE-ASSOCIATED PROTEIN LETHAL(2)03659"/>
    <property type="match status" value="1"/>
</dbReference>